<dbReference type="EMBL" id="VSRR010000209">
    <property type="protein sequence ID" value="MPC12293.1"/>
    <property type="molecule type" value="Genomic_DNA"/>
</dbReference>
<evidence type="ECO:0000313" key="2">
    <source>
        <dbReference type="EMBL" id="MPC12293.1"/>
    </source>
</evidence>
<feature type="region of interest" description="Disordered" evidence="1">
    <location>
        <begin position="180"/>
        <end position="201"/>
    </location>
</feature>
<evidence type="ECO:0000313" key="3">
    <source>
        <dbReference type="Proteomes" id="UP000324222"/>
    </source>
</evidence>
<keyword evidence="3" id="KW-1185">Reference proteome</keyword>
<comment type="caution">
    <text evidence="2">The sequence shown here is derived from an EMBL/GenBank/DDBJ whole genome shotgun (WGS) entry which is preliminary data.</text>
</comment>
<evidence type="ECO:0000256" key="1">
    <source>
        <dbReference type="SAM" id="MobiDB-lite"/>
    </source>
</evidence>
<gene>
    <name evidence="2" type="ORF">E2C01_004978</name>
</gene>
<dbReference type="Proteomes" id="UP000324222">
    <property type="component" value="Unassembled WGS sequence"/>
</dbReference>
<proteinExistence type="predicted"/>
<sequence length="269" mass="29795">MPGNALQVEGDFANCFVHINKDFESVIRKGATERREPTIALHTVIRAEHYHWEQPKLHSTRVFQVCPDVRRRVGGVGERQTAAGAGSGQAKAVTKWMQESSRLPAPAPRPQPTPACPALPALPSFKSLPPFWAAHWSTRRILKTFARETSQLLLESWADPRVSLLVSVTTHAHHHHHRYHRHHHAPARPGLAPPLPPAGSSRQLPSLSPLLVFRSTYYIYKSTASRPSSDYKLLLGAALQSTTQQPTAHPPSRIPHTLLLKFAVGSIAC</sequence>
<name>A0A5B7CXV5_PORTR</name>
<dbReference type="AlphaFoldDB" id="A0A5B7CXV5"/>
<accession>A0A5B7CXV5</accession>
<protein>
    <submittedName>
        <fullName evidence="2">Uncharacterized protein</fullName>
    </submittedName>
</protein>
<organism evidence="2 3">
    <name type="scientific">Portunus trituberculatus</name>
    <name type="common">Swimming crab</name>
    <name type="synonym">Neptunus trituberculatus</name>
    <dbReference type="NCBI Taxonomy" id="210409"/>
    <lineage>
        <taxon>Eukaryota</taxon>
        <taxon>Metazoa</taxon>
        <taxon>Ecdysozoa</taxon>
        <taxon>Arthropoda</taxon>
        <taxon>Crustacea</taxon>
        <taxon>Multicrustacea</taxon>
        <taxon>Malacostraca</taxon>
        <taxon>Eumalacostraca</taxon>
        <taxon>Eucarida</taxon>
        <taxon>Decapoda</taxon>
        <taxon>Pleocyemata</taxon>
        <taxon>Brachyura</taxon>
        <taxon>Eubrachyura</taxon>
        <taxon>Portunoidea</taxon>
        <taxon>Portunidae</taxon>
        <taxon>Portuninae</taxon>
        <taxon>Portunus</taxon>
    </lineage>
</organism>
<reference evidence="2 3" key="1">
    <citation type="submission" date="2019-05" db="EMBL/GenBank/DDBJ databases">
        <title>Another draft genome of Portunus trituberculatus and its Hox gene families provides insights of decapod evolution.</title>
        <authorList>
            <person name="Jeong J.-H."/>
            <person name="Song I."/>
            <person name="Kim S."/>
            <person name="Choi T."/>
            <person name="Kim D."/>
            <person name="Ryu S."/>
            <person name="Kim W."/>
        </authorList>
    </citation>
    <scope>NUCLEOTIDE SEQUENCE [LARGE SCALE GENOMIC DNA]</scope>
    <source>
        <tissue evidence="2">Muscle</tissue>
    </source>
</reference>